<dbReference type="EnsemblMetazoa" id="ACOM036488-RA">
    <property type="protein sequence ID" value="ACOM036488-PA.1"/>
    <property type="gene ID" value="ACOM036488"/>
</dbReference>
<dbReference type="Proteomes" id="UP000075882">
    <property type="component" value="Unassembled WGS sequence"/>
</dbReference>
<dbReference type="AlphaFoldDB" id="A0A8W7PSL3"/>
<name>A0A8W7PSL3_ANOCL</name>
<protein>
    <submittedName>
        <fullName evidence="2">Uncharacterized protein</fullName>
    </submittedName>
</protein>
<evidence type="ECO:0000313" key="2">
    <source>
        <dbReference type="EnsemblMetazoa" id="ACOM036488-PA.1"/>
    </source>
</evidence>
<reference evidence="2" key="1">
    <citation type="submission" date="2022-08" db="UniProtKB">
        <authorList>
            <consortium name="EnsemblMetazoa"/>
        </authorList>
    </citation>
    <scope>IDENTIFICATION</scope>
</reference>
<proteinExistence type="predicted"/>
<evidence type="ECO:0000256" key="1">
    <source>
        <dbReference type="SAM" id="MobiDB-lite"/>
    </source>
</evidence>
<sequence length="121" mass="13166">MIVTDVDWLVSQAFDRRPEIDVEDAPEPGVAVSIVLPEEELRLSFKPWPDEAAAAAATAAPPHVGDWSGESTSSTISGVKRTRLCEEIEDELSFALRYELSSLVRLSGGVWFVALVVPCIP</sequence>
<accession>A0A8W7PSL3</accession>
<feature type="region of interest" description="Disordered" evidence="1">
    <location>
        <begin position="54"/>
        <end position="74"/>
    </location>
</feature>
<organism evidence="2">
    <name type="scientific">Anopheles coluzzii</name>
    <name type="common">African malaria mosquito</name>
    <dbReference type="NCBI Taxonomy" id="1518534"/>
    <lineage>
        <taxon>Eukaryota</taxon>
        <taxon>Metazoa</taxon>
        <taxon>Ecdysozoa</taxon>
        <taxon>Arthropoda</taxon>
        <taxon>Hexapoda</taxon>
        <taxon>Insecta</taxon>
        <taxon>Pterygota</taxon>
        <taxon>Neoptera</taxon>
        <taxon>Endopterygota</taxon>
        <taxon>Diptera</taxon>
        <taxon>Nematocera</taxon>
        <taxon>Culicoidea</taxon>
        <taxon>Culicidae</taxon>
        <taxon>Anophelinae</taxon>
        <taxon>Anopheles</taxon>
    </lineage>
</organism>